<reference evidence="1" key="1">
    <citation type="submission" date="2023-06" db="EMBL/GenBank/DDBJ databases">
        <title>Identification and characterization of horizontal gene transfer across gut microbiota members of farm animals based on homology search.</title>
        <authorList>
            <person name="Schwarzerova J."/>
            <person name="Nykrynova M."/>
            <person name="Jureckova K."/>
            <person name="Cejkova D."/>
            <person name="Rychlik I."/>
        </authorList>
    </citation>
    <scope>NUCLEOTIDE SEQUENCE</scope>
    <source>
        <strain evidence="1">ET39</strain>
    </source>
</reference>
<name>A0ABT7UBK8_9FIRM</name>
<dbReference type="EMBL" id="JAUDCG010000016">
    <property type="protein sequence ID" value="MDM8157021.1"/>
    <property type="molecule type" value="Genomic_DNA"/>
</dbReference>
<organism evidence="1 2">
    <name type="scientific">Amedibacillus dolichus</name>
    <dbReference type="NCBI Taxonomy" id="31971"/>
    <lineage>
        <taxon>Bacteria</taxon>
        <taxon>Bacillati</taxon>
        <taxon>Bacillota</taxon>
        <taxon>Erysipelotrichia</taxon>
        <taxon>Erysipelotrichales</taxon>
        <taxon>Erysipelotrichaceae</taxon>
        <taxon>Amedibacillus</taxon>
    </lineage>
</organism>
<evidence type="ECO:0000313" key="2">
    <source>
        <dbReference type="Proteomes" id="UP001529340"/>
    </source>
</evidence>
<dbReference type="RefSeq" id="WP_289607483.1">
    <property type="nucleotide sequence ID" value="NZ_JAUDCG010000016.1"/>
</dbReference>
<proteinExistence type="predicted"/>
<dbReference type="Proteomes" id="UP001529340">
    <property type="component" value="Unassembled WGS sequence"/>
</dbReference>
<gene>
    <name evidence="1" type="ORF">QUV96_05145</name>
</gene>
<comment type="caution">
    <text evidence="1">The sequence shown here is derived from an EMBL/GenBank/DDBJ whole genome shotgun (WGS) entry which is preliminary data.</text>
</comment>
<protein>
    <submittedName>
        <fullName evidence="1">Uncharacterized protein</fullName>
    </submittedName>
</protein>
<reference evidence="1" key="2">
    <citation type="submission" date="2023-06" db="EMBL/GenBank/DDBJ databases">
        <authorList>
            <person name="Zeman M."/>
            <person name="Kubasova T."/>
            <person name="Jahodarova E."/>
            <person name="Nykrynova M."/>
            <person name="Rychlik I."/>
        </authorList>
    </citation>
    <scope>NUCLEOTIDE SEQUENCE</scope>
    <source>
        <strain evidence="1">ET39</strain>
    </source>
</reference>
<evidence type="ECO:0000313" key="1">
    <source>
        <dbReference type="EMBL" id="MDM8157021.1"/>
    </source>
</evidence>
<accession>A0ABT7UBK8</accession>
<sequence length="112" mass="13312">MNLFSIIKIQFKEQVDQKLLFYYEIDSLKMNEDTSGIVEIYIQVFEDLPDDIPEYMHYVIQLFHKDQIQVIRASDEPLIFSDCIDFFGLAAAGHLIKYYRQYNEIPESYISV</sequence>
<keyword evidence="2" id="KW-1185">Reference proteome</keyword>